<dbReference type="PANTHER" id="PTHR16155">
    <property type="entry name" value="DED DOMAIN-CONTAINING PROTEIN"/>
    <property type="match status" value="1"/>
</dbReference>
<evidence type="ECO:0000313" key="5">
    <source>
        <dbReference type="Proteomes" id="UP000005408"/>
    </source>
</evidence>
<dbReference type="PANTHER" id="PTHR16155:SF19">
    <property type="entry name" value="DED DOMAIN-CONTAINING PROTEIN"/>
    <property type="match status" value="1"/>
</dbReference>
<dbReference type="InterPro" id="IPR000626">
    <property type="entry name" value="Ubiquitin-like_dom"/>
</dbReference>
<evidence type="ECO:0000259" key="3">
    <source>
        <dbReference type="PROSITE" id="PS50102"/>
    </source>
</evidence>
<dbReference type="GO" id="GO:0003723">
    <property type="term" value="F:RNA binding"/>
    <property type="evidence" value="ECO:0007669"/>
    <property type="project" value="UniProtKB-UniRule"/>
</dbReference>
<organism evidence="4 5">
    <name type="scientific">Magallana gigas</name>
    <name type="common">Pacific oyster</name>
    <name type="synonym">Crassostrea gigas</name>
    <dbReference type="NCBI Taxonomy" id="29159"/>
    <lineage>
        <taxon>Eukaryota</taxon>
        <taxon>Metazoa</taxon>
        <taxon>Spiralia</taxon>
        <taxon>Lophotrochozoa</taxon>
        <taxon>Mollusca</taxon>
        <taxon>Bivalvia</taxon>
        <taxon>Autobranchia</taxon>
        <taxon>Pteriomorphia</taxon>
        <taxon>Ostreida</taxon>
        <taxon>Ostreoidea</taxon>
        <taxon>Ostreidae</taxon>
        <taxon>Magallana</taxon>
    </lineage>
</organism>
<keyword evidence="1" id="KW-0694">RNA-binding</keyword>
<proteinExistence type="predicted"/>
<evidence type="ECO:0000313" key="4">
    <source>
        <dbReference type="EnsemblMetazoa" id="G26233.1:cds"/>
    </source>
</evidence>
<feature type="domain" description="RRM" evidence="3">
    <location>
        <begin position="1"/>
        <end position="74"/>
    </location>
</feature>
<dbReference type="InterPro" id="IPR029071">
    <property type="entry name" value="Ubiquitin-like_domsf"/>
</dbReference>
<dbReference type="PROSITE" id="PS50102">
    <property type="entry name" value="RRM"/>
    <property type="match status" value="1"/>
</dbReference>
<dbReference type="SUPFAM" id="SSF54928">
    <property type="entry name" value="RNA-binding domain, RBD"/>
    <property type="match status" value="1"/>
</dbReference>
<dbReference type="SUPFAM" id="SSF54236">
    <property type="entry name" value="Ubiquitin-like"/>
    <property type="match status" value="1"/>
</dbReference>
<dbReference type="InterPro" id="IPR035979">
    <property type="entry name" value="RBD_domain_sf"/>
</dbReference>
<keyword evidence="5" id="KW-1185">Reference proteome</keyword>
<accession>A0A8W8L374</accession>
<name>A0A8W8L374_MAGGI</name>
<evidence type="ECO:0000256" key="1">
    <source>
        <dbReference type="PROSITE-ProRule" id="PRU00176"/>
    </source>
</evidence>
<evidence type="ECO:0000259" key="2">
    <source>
        <dbReference type="PROSITE" id="PS50053"/>
    </source>
</evidence>
<dbReference type="EnsemblMetazoa" id="G26233.1">
    <property type="protein sequence ID" value="G26233.1:cds"/>
    <property type="gene ID" value="G26233"/>
</dbReference>
<feature type="domain" description="Ubiquitin-like" evidence="2">
    <location>
        <begin position="274"/>
        <end position="300"/>
    </location>
</feature>
<dbReference type="CDD" id="cd17039">
    <property type="entry name" value="Ubl_ubiquitin_like"/>
    <property type="match status" value="1"/>
</dbReference>
<dbReference type="PROSITE" id="PS50053">
    <property type="entry name" value="UBIQUITIN_2"/>
    <property type="match status" value="1"/>
</dbReference>
<dbReference type="Proteomes" id="UP000005408">
    <property type="component" value="Unassembled WGS sequence"/>
</dbReference>
<dbReference type="GO" id="GO:0005737">
    <property type="term" value="C:cytoplasm"/>
    <property type="evidence" value="ECO:0007669"/>
    <property type="project" value="TreeGrafter"/>
</dbReference>
<dbReference type="InterPro" id="IPR012677">
    <property type="entry name" value="Nucleotide-bd_a/b_plait_sf"/>
</dbReference>
<dbReference type="SUPFAM" id="SSF81901">
    <property type="entry name" value="HCP-like"/>
    <property type="match status" value="1"/>
</dbReference>
<sequence>MTLYVHGIPKSTCTPRDIVNIFNSVAQVKHVEINQEKGRAQVELYDKASTSFVLSKKWRINGSELHVYVMKSEPSIKDRKHKRSYDEKQLQSANIINARMNTEIPYQLYRRNANSFWADIPHHESRIKPKKAKMKFCSGIPKRTFMEYEVNRCNNYRKLQRWKKKASKVNWKLARDPYSSLNLDEFNSYIDDVIKEISRSKVIDKKRDSIPGNRSQSTEEKLTEKELTSIDTPIPQMKCTEETAIDSHVIPVCVLFKQKLNVIWFESFSMCLIELKEKIKAKIGIPPDLQMLLHKGKILNPKCLLRFAQYETIQVLIKGKGGMQTSETGISRSSSEKDVELWLKREVGLKEEIFNKFCTLSELDGETLYSYNRDNVNAFKSETDIPVGIARKILAFRDKTYEGISNPLLGYTPEQISVFVKKSLCARDESIGRLCQNIVERHIDGFVFYNYTDEKEFQSDFHDLNIKGIYFRKVFLKRNAEFEILNQGGSPASPEDMLAPAHSLPSKPIQEEHSSCDSSFDFVRYPVQEAQSNKSDGNRYKEVLCSLLMLNKAQGLDYVPCQLKIIYGSWTNKNELEKKFVFFIVCREDEFTEKSYQQGLWKQINNNMHQWLDLLPLEKRALFTETRQSGVYAFNRKNVQLTKQCKLAFVMDKDCKSILEFDVPIILISKAIYQRGDSCFETKLSRHPKTPELFHFSFKPSKKYFIFDPEEYSQGFERQIELPELVIERNNFDDQRKQEYTFHTEDLATKLERLLTRGTFKFDKRLWPLLVLSKPNEEQKMNEKWIESMSFIKRIQFTAVFDFDDFSNKNGLCCLHRNPERSAIYTERLFHENAGNLQELANKLGLPYDDKTLWIFANGQHDSLENKPHLSRSGWHGCYSAGVCDAVSFFNQTFVIPKGRAVILVLLFSHDYDGVIDTFNEITRNFGWDPLVIVAEHKRTFDDFAETILKEGKGNKEDLEKVSVIGMPWEHVNNTVTSLTGYDEKLNCVLPCSSGAQVPAEERFVETLADLSILSAKQCEFKKFKNVKTRRQFAREQELQFYKGQEVTWWNFYFENHVCLRNRYVTLQQKAQTLLSHAKEETRKVVPLIIAHEPGAGATTLGHQLLWHFRQKYRCCVIQKLSEMTIMHVLSLWKYKEDERSESPPNPIVLLLDEIVQTQLSLSEFTRQLNIEFRKTEFNNGMNCLIIVCQREEKLSDYCYESQNVFYLKQELNDKEKTWFTDKFDELERTGRELDLDEYKPQHLISFMIMRFEFNPEYIKNTIQHFISTIDQTSNEYKLLKYVSFLATYTPLTRRGVKVFVPLECCDELMGCKQWRKQRFWEDHLSSPLKVLLIIEEKELASGRQVRIAHPSLGKVILCEIMNREKAHLADIAKEYLSCSLLQSISYGKKLLVDFTLEMLKRRKKEEYDDEKTTKFSPLIEEIKGDSANNYGEAAEILKIGFEKFNDYMLAQALARLYSEWKQYDEAIKWAKEAVDLSSKSSLSYILHTYGLVLREKFRHLTAKNTFYPERVHEYLELILDSLDVFLRAQRERDDETDTQKLLYPFHDAIHTINEITKFLTENIIYVMDKKDLIRYLKEKDYIPDEISTVWSSFHARLKQMREQAHNAFKVLEDNVCFNTTFYAPEEVLRYTSQKMKEHRFYRSFHYGHENMLEKFTRIYGEPDPPVDGATQAAKDSYHRGRLWTLKGNSYMNIFNHIKYSGNRLNLKDITNNLCEIKNHIVQIVSKDPNDLANQVCVNVALGIMGSSKRDSESSIIKTCQQIISVGTDKVPVFVRENPDSQFDNSLWDHARTEEKLKRLYGKITTSSDGSSTIIVFDNKYGEPIRISKIRGTNKGDKQFTKDIKAVSKGNAMFQGNRVQACSVTVKDNSIYFTGIVGAAMKNKVSYNSYNYKLKKDKSTGDTFNSDCECPAGKGLHGPAST</sequence>
<dbReference type="InterPro" id="IPR000504">
    <property type="entry name" value="RRM_dom"/>
</dbReference>
<protein>
    <submittedName>
        <fullName evidence="4">Uncharacterized protein</fullName>
    </submittedName>
</protein>
<reference evidence="4" key="1">
    <citation type="submission" date="2022-08" db="UniProtKB">
        <authorList>
            <consortium name="EnsemblMetazoa"/>
        </authorList>
    </citation>
    <scope>IDENTIFICATION</scope>
    <source>
        <strain evidence="4">05x7-T-G4-1.051#20</strain>
    </source>
</reference>
<dbReference type="Gene3D" id="3.10.20.90">
    <property type="entry name" value="Phosphatidylinositol 3-kinase Catalytic Subunit, Chain A, domain 1"/>
    <property type="match status" value="1"/>
</dbReference>
<dbReference type="Gene3D" id="3.30.70.330">
    <property type="match status" value="1"/>
</dbReference>